<evidence type="ECO:0000313" key="7">
    <source>
        <dbReference type="Proteomes" id="UP001634393"/>
    </source>
</evidence>
<keyword evidence="3" id="KW-0833">Ubl conjugation pathway</keyword>
<feature type="domain" description="BACK" evidence="5">
    <location>
        <begin position="112"/>
        <end position="213"/>
    </location>
</feature>
<dbReference type="AlphaFoldDB" id="A0ABD3S1P3"/>
<dbReference type="FunFam" id="1.25.40.420:FF:000008">
    <property type="entry name" value="BTB/POZ domain-containing protein POB1"/>
    <property type="match status" value="1"/>
</dbReference>
<reference evidence="6 7" key="1">
    <citation type="submission" date="2024-12" db="EMBL/GenBank/DDBJ databases">
        <title>The unique morphological basis and parallel evolutionary history of personate flowers in Penstemon.</title>
        <authorList>
            <person name="Depatie T.H."/>
            <person name="Wessinger C.A."/>
        </authorList>
    </citation>
    <scope>NUCLEOTIDE SEQUENCE [LARGE SCALE GENOMIC DNA]</scope>
    <source>
        <strain evidence="6">WTNN_2</strain>
        <tissue evidence="6">Leaf</tissue>
    </source>
</reference>
<evidence type="ECO:0000259" key="5">
    <source>
        <dbReference type="SMART" id="SM00875"/>
    </source>
</evidence>
<comment type="function">
    <text evidence="1">May act as a substrate-specific adapter of an E3 ubiquitin-protein ligase complex (CUL3-RBX1-BTB) which mediates the ubiquitination and subsequent proteasomal degradation of target proteins.</text>
</comment>
<dbReference type="Gene3D" id="1.25.40.420">
    <property type="match status" value="1"/>
</dbReference>
<dbReference type="InterPro" id="IPR011705">
    <property type="entry name" value="BACK"/>
</dbReference>
<evidence type="ECO:0000256" key="4">
    <source>
        <dbReference type="SAM" id="MobiDB-lite"/>
    </source>
</evidence>
<proteinExistence type="predicted"/>
<keyword evidence="7" id="KW-1185">Reference proteome</keyword>
<comment type="caution">
    <text evidence="6">The sequence shown here is derived from an EMBL/GenBank/DDBJ whole genome shotgun (WGS) entry which is preliminary data.</text>
</comment>
<dbReference type="EMBL" id="JBJXBP010000007">
    <property type="protein sequence ID" value="KAL3818399.1"/>
    <property type="molecule type" value="Genomic_DNA"/>
</dbReference>
<feature type="region of interest" description="Disordered" evidence="4">
    <location>
        <begin position="34"/>
        <end position="57"/>
    </location>
</feature>
<name>A0ABD3S1P3_9LAMI</name>
<evidence type="ECO:0000256" key="2">
    <source>
        <dbReference type="ARBA" id="ARBA00004906"/>
    </source>
</evidence>
<dbReference type="InterPro" id="IPR045890">
    <property type="entry name" value="POB1-like"/>
</dbReference>
<dbReference type="PANTHER" id="PTHR46336:SF30">
    <property type="entry name" value="BTB_POZ DOMAIN-CONTAINING PROTEIN POB1-LIKE"/>
    <property type="match status" value="1"/>
</dbReference>
<accession>A0ABD3S1P3</accession>
<comment type="pathway">
    <text evidence="2">Protein modification; protein ubiquitination.</text>
</comment>
<dbReference type="Pfam" id="PF07707">
    <property type="entry name" value="BACK"/>
    <property type="match status" value="1"/>
</dbReference>
<gene>
    <name evidence="6" type="ORF">ACJIZ3_004304</name>
</gene>
<evidence type="ECO:0000256" key="3">
    <source>
        <dbReference type="ARBA" id="ARBA00022786"/>
    </source>
</evidence>
<dbReference type="PANTHER" id="PTHR46336">
    <property type="entry name" value="OS02G0260700 PROTEIN"/>
    <property type="match status" value="1"/>
</dbReference>
<evidence type="ECO:0000313" key="6">
    <source>
        <dbReference type="EMBL" id="KAL3818399.1"/>
    </source>
</evidence>
<dbReference type="SMART" id="SM00875">
    <property type="entry name" value="BACK"/>
    <property type="match status" value="1"/>
</dbReference>
<organism evidence="6 7">
    <name type="scientific">Penstemon smallii</name>
    <dbReference type="NCBI Taxonomy" id="265156"/>
    <lineage>
        <taxon>Eukaryota</taxon>
        <taxon>Viridiplantae</taxon>
        <taxon>Streptophyta</taxon>
        <taxon>Embryophyta</taxon>
        <taxon>Tracheophyta</taxon>
        <taxon>Spermatophyta</taxon>
        <taxon>Magnoliopsida</taxon>
        <taxon>eudicotyledons</taxon>
        <taxon>Gunneridae</taxon>
        <taxon>Pentapetalae</taxon>
        <taxon>asterids</taxon>
        <taxon>lamiids</taxon>
        <taxon>Lamiales</taxon>
        <taxon>Plantaginaceae</taxon>
        <taxon>Cheloneae</taxon>
        <taxon>Penstemon</taxon>
    </lineage>
</organism>
<evidence type="ECO:0000256" key="1">
    <source>
        <dbReference type="ARBA" id="ARBA00002668"/>
    </source>
</evidence>
<dbReference type="Proteomes" id="UP001634393">
    <property type="component" value="Unassembled WGS sequence"/>
</dbReference>
<sequence>MDSASCPPGIGSTDYSLESGFAFNDADRILSRPGSDLDESLTDSARNPKRRRDDHLNNSAEEVAVLLDLFMNSNTPPRTTPSALLNVLMSADKCSSYCNQLLRNLPMTCELALLYLDLPSTITVQPLIDAAKLFLASHFKDVSKFKEEILKLPLAGIEAVLSSDDLQVDSEDAVYDLVLKWARTHYPELKERQRILSTSILGLIQSGIARTLTLVSHPRFLFVCMFMRLSYRPTTSIVVVGDHRLYKYHPVKVVNFEEPRKESIVYIQIKPANPFLANAGRVYLHEFQFGGQAFYLSCTLSNLGKKTYFGMSLGMRKKGGSEEQQYELTVEYKFGLWGSDHVPKFSTKTTFTGGKEYGCRNLFGVPWTGLIADDSPYLFNGTLDLRAELAIPIRV</sequence>
<protein>
    <recommendedName>
        <fullName evidence="5">BACK domain-containing protein</fullName>
    </recommendedName>
</protein>